<keyword evidence="2" id="KW-1185">Reference proteome</keyword>
<evidence type="ECO:0000313" key="1">
    <source>
        <dbReference type="EMBL" id="MCI0182999.1"/>
    </source>
</evidence>
<dbReference type="AlphaFoldDB" id="A0A9X1V827"/>
<accession>A0A9X1V827</accession>
<gene>
    <name evidence="1" type="ORF">MM817_01269</name>
</gene>
<comment type="caution">
    <text evidence="1">The sequence shown here is derived from an EMBL/GenBank/DDBJ whole genome shotgun (WGS) entry which is preliminary data.</text>
</comment>
<dbReference type="Proteomes" id="UP001139263">
    <property type="component" value="Unassembled WGS sequence"/>
</dbReference>
<sequence length="105" mass="11469">MRSTWLSILVIVIVGLGAMITNPPENKYTTWLVTQEAQREHSQLGKGLIHLVGNFVATQSTTEENYAVCTIYTTAIFGQKIVVLGAFDSFIPLHLPSSTDSNGSE</sequence>
<evidence type="ECO:0000313" key="2">
    <source>
        <dbReference type="Proteomes" id="UP001139263"/>
    </source>
</evidence>
<proteinExistence type="predicted"/>
<dbReference type="EMBL" id="JALBUF010000003">
    <property type="protein sequence ID" value="MCI0182999.1"/>
    <property type="molecule type" value="Genomic_DNA"/>
</dbReference>
<evidence type="ECO:0008006" key="3">
    <source>
        <dbReference type="Google" id="ProtNLM"/>
    </source>
</evidence>
<name>A0A9X1V827_9BACL</name>
<organism evidence="1 2">
    <name type="scientific">Sulfoacidibacillus ferrooxidans</name>
    <dbReference type="NCBI Taxonomy" id="2005001"/>
    <lineage>
        <taxon>Bacteria</taxon>
        <taxon>Bacillati</taxon>
        <taxon>Bacillota</taxon>
        <taxon>Bacilli</taxon>
        <taxon>Bacillales</taxon>
        <taxon>Alicyclobacillaceae</taxon>
        <taxon>Sulfoacidibacillus</taxon>
    </lineage>
</organism>
<protein>
    <recommendedName>
        <fullName evidence="3">DUF4359 domain-containing protein</fullName>
    </recommendedName>
</protein>
<reference evidence="1" key="1">
    <citation type="submission" date="2022-03" db="EMBL/GenBank/DDBJ databases">
        <title>Draft Genome Sequence of Firmicute Strain S0AB, a Heterotrophic Iron/Sulfur-Oxidizing Extreme Acidophile.</title>
        <authorList>
            <person name="Vergara E."/>
            <person name="Pakostova E."/>
            <person name="Johnson D.B."/>
            <person name="Holmes D.S."/>
        </authorList>
    </citation>
    <scope>NUCLEOTIDE SEQUENCE</scope>
    <source>
        <strain evidence="1">S0AB</strain>
    </source>
</reference>